<dbReference type="Pfam" id="PF00581">
    <property type="entry name" value="Rhodanese"/>
    <property type="match status" value="1"/>
</dbReference>
<evidence type="ECO:0000313" key="2">
    <source>
        <dbReference type="EMBL" id="VAW12153.1"/>
    </source>
</evidence>
<organism evidence="2">
    <name type="scientific">hydrothermal vent metagenome</name>
    <dbReference type="NCBI Taxonomy" id="652676"/>
    <lineage>
        <taxon>unclassified sequences</taxon>
        <taxon>metagenomes</taxon>
        <taxon>ecological metagenomes</taxon>
    </lineage>
</organism>
<feature type="domain" description="Rhodanese" evidence="1">
    <location>
        <begin position="15"/>
        <end position="102"/>
    </location>
</feature>
<evidence type="ECO:0000259" key="1">
    <source>
        <dbReference type="PROSITE" id="PS50206"/>
    </source>
</evidence>
<dbReference type="InterPro" id="IPR050229">
    <property type="entry name" value="GlpE_sulfurtransferase"/>
</dbReference>
<dbReference type="InterPro" id="IPR001763">
    <property type="entry name" value="Rhodanese-like_dom"/>
</dbReference>
<dbReference type="Gene3D" id="3.40.250.10">
    <property type="entry name" value="Rhodanese-like domain"/>
    <property type="match status" value="1"/>
</dbReference>
<dbReference type="CDD" id="cd00158">
    <property type="entry name" value="RHOD"/>
    <property type="match status" value="1"/>
</dbReference>
<dbReference type="PANTHER" id="PTHR43031">
    <property type="entry name" value="FAD-DEPENDENT OXIDOREDUCTASE"/>
    <property type="match status" value="1"/>
</dbReference>
<gene>
    <name evidence="2" type="ORF">MNBD_BACTEROID03-1172</name>
</gene>
<sequence length="103" mass="11610">MADLSQEEWATQCNNDDNAVILDVRTPAEVEEGYIPDAINIDIYLGQGFLNELEKLDKQKSYYVYCRSGNRSGQACAIMKSRGFENAFNLEGGFMNWEGEVAE</sequence>
<protein>
    <submittedName>
        <fullName evidence="2">Protein containing rhodanese-like domain</fullName>
    </submittedName>
</protein>
<proteinExistence type="predicted"/>
<dbReference type="SUPFAM" id="SSF52821">
    <property type="entry name" value="Rhodanese/Cell cycle control phosphatase"/>
    <property type="match status" value="1"/>
</dbReference>
<dbReference type="AlphaFoldDB" id="A0A3B0T7V3"/>
<accession>A0A3B0T7V3</accession>
<dbReference type="SMART" id="SM00450">
    <property type="entry name" value="RHOD"/>
    <property type="match status" value="1"/>
</dbReference>
<dbReference type="InterPro" id="IPR036873">
    <property type="entry name" value="Rhodanese-like_dom_sf"/>
</dbReference>
<dbReference type="PROSITE" id="PS50206">
    <property type="entry name" value="RHODANESE_3"/>
    <property type="match status" value="1"/>
</dbReference>
<dbReference type="PANTHER" id="PTHR43031:SF1">
    <property type="entry name" value="PYRIDINE NUCLEOTIDE-DISULPHIDE OXIDOREDUCTASE"/>
    <property type="match status" value="1"/>
</dbReference>
<dbReference type="EMBL" id="UOEL01000081">
    <property type="protein sequence ID" value="VAW12153.1"/>
    <property type="molecule type" value="Genomic_DNA"/>
</dbReference>
<name>A0A3B0T7V3_9ZZZZ</name>
<reference evidence="2" key="1">
    <citation type="submission" date="2018-06" db="EMBL/GenBank/DDBJ databases">
        <authorList>
            <person name="Zhirakovskaya E."/>
        </authorList>
    </citation>
    <scope>NUCLEOTIDE SEQUENCE</scope>
</reference>